<evidence type="ECO:0000256" key="2">
    <source>
        <dbReference type="SAM" id="Phobius"/>
    </source>
</evidence>
<feature type="transmembrane region" description="Helical" evidence="2">
    <location>
        <begin position="1132"/>
        <end position="1152"/>
    </location>
</feature>
<evidence type="ECO:0000259" key="5">
    <source>
        <dbReference type="Pfam" id="PF25549"/>
    </source>
</evidence>
<gene>
    <name evidence="6" type="ORF">SD72_11080</name>
</gene>
<keyword evidence="7" id="KW-1185">Reference proteome</keyword>
<dbReference type="AlphaFoldDB" id="A0A0D0IRM4"/>
<proteinExistence type="predicted"/>
<feature type="domain" description="DUF7927" evidence="5">
    <location>
        <begin position="512"/>
        <end position="654"/>
    </location>
</feature>
<name>A0A0D0IRM4_9MICO</name>
<dbReference type="InterPro" id="IPR048834">
    <property type="entry name" value="SpaA_pre-album"/>
</dbReference>
<sequence>MGGILLSALALSALIGMVMPIGDTAIASAHAAEQTQATPDETAVTPGTSGEPGDLRDGETTVLPEEEPAQQDPDAEPVQPGDQPAKPKAPVTPRAPAAPRAAAQNALTCLPGNVFGVSGAGQLQQITTNGNRGTVTNVGASFGSGEFNGLGIGSGGTAVYAYNRSNTARPNTPSNANTVYRFDPAAGRWNSTPARIDTANTGVSSLVGGAVDPSGKYWAGGFTTAKGVNGNFQLWAMNDAGTAMERRGQLDLVTRGWHASNGNGDFAFDTLGNLFLVRGVGKTVSVFRVDAADLSRGTGAGAIKVAALVSQSQTMGDDPITNINGIAYDSEGKLFLGNASRVAYLPLPVQSQSASPTEVTLSGTPATLSSTDLATCSFPPTVKIQKDLPDGRAFANDQFKLQLKSGSTVLGEATTTGNGSGIQTENVGPVPVAIGASMSFTEVAGNSSTDLKNYVTSWECLLDGKVLWGDKSLGTSFTMPAEAAGKEILCTIKNSLMDVSKTAIGADGKDLPSGTPVDENGVVGYKLAFDNRAGANPAAVNYRDYLADVLDDATFYNTSTGQRVATPVIALSGAGLTHTWSAADKWLTIGGTVPAKQMLTLTVYVKVKENTDAAAERQGATSPQGFFLRNKLARGTNPQPPTDCVPGLCVENPINAWTVTKSSLPASGARLHKGGNAHYKITATKLTGTTTLNDLVLTDDVTHVFKTAGWAPGAAVPSGARKHGVYLFNADGRSVGLDGQPNTSNADTFAPVQDVAAPKQVNGRWLVTSGPALKLPPQAVSAEMWFAVQAAESPAGIPDPSIWQGAGNAPTTGWTFVNYATGMAKGSRGAGFAPNACVTGGNVPNTALDPKSTTPADAQFPAQCQVRHELSQNYFTIRKDAAGAGLERYADDLIPGTTEKWDPDSTGLWNMVGHKFEVRNDVAGKPSAYPAVELCRTDYAADGWTGAWVSSTRAADAGAWDFGQNSKTLQKLIDWNTMNPDNQKPLCGTLYPISEGGQAGRWRSENLSAGNFWLVETRAPNQQRSTDGKHVRDISGVQRLSRPMQFSIWPEADGPASGQSMRGRGQLDVGNGSGSYLDRCNPGQQDPKTGEFLPGGTVAERPTACVNPTGYLMLVKDPAPVPLPLTGGAGPWLLWGGGGLALLVAAVGTVWWRVRRPVTPRHAA</sequence>
<feature type="compositionally biased region" description="Low complexity" evidence="1">
    <location>
        <begin position="84"/>
        <end position="99"/>
    </location>
</feature>
<feature type="signal peptide" evidence="3">
    <location>
        <begin position="1"/>
        <end position="31"/>
    </location>
</feature>
<dbReference type="Pfam" id="PF25549">
    <property type="entry name" value="DUF7927"/>
    <property type="match status" value="1"/>
</dbReference>
<dbReference type="InterPro" id="IPR057687">
    <property type="entry name" value="DUF7927"/>
</dbReference>
<feature type="compositionally biased region" description="Acidic residues" evidence="1">
    <location>
        <begin position="64"/>
        <end position="75"/>
    </location>
</feature>
<organism evidence="6 7">
    <name type="scientific">Leucobacter komagatae</name>
    <dbReference type="NCBI Taxonomy" id="55969"/>
    <lineage>
        <taxon>Bacteria</taxon>
        <taxon>Bacillati</taxon>
        <taxon>Actinomycetota</taxon>
        <taxon>Actinomycetes</taxon>
        <taxon>Micrococcales</taxon>
        <taxon>Microbacteriaceae</taxon>
        <taxon>Leucobacter</taxon>
    </lineage>
</organism>
<feature type="chain" id="PRO_5002229977" evidence="3">
    <location>
        <begin position="32"/>
        <end position="1164"/>
    </location>
</feature>
<evidence type="ECO:0000313" key="7">
    <source>
        <dbReference type="Proteomes" id="UP000032120"/>
    </source>
</evidence>
<dbReference type="Proteomes" id="UP000032120">
    <property type="component" value="Unassembled WGS sequence"/>
</dbReference>
<evidence type="ECO:0000256" key="1">
    <source>
        <dbReference type="SAM" id="MobiDB-lite"/>
    </source>
</evidence>
<dbReference type="Pfam" id="PF20674">
    <property type="entry name" value="SpaA_3"/>
    <property type="match status" value="1"/>
</dbReference>
<keyword evidence="2" id="KW-1133">Transmembrane helix</keyword>
<keyword evidence="2" id="KW-0812">Transmembrane</keyword>
<evidence type="ECO:0000256" key="3">
    <source>
        <dbReference type="SAM" id="SignalP"/>
    </source>
</evidence>
<dbReference type="OrthoDB" id="4984297at2"/>
<accession>A0A0D0IRM4</accession>
<dbReference type="RefSeq" id="WP_042544532.1">
    <property type="nucleotide sequence ID" value="NZ_JXSQ01000015.1"/>
</dbReference>
<feature type="region of interest" description="Disordered" evidence="1">
    <location>
        <begin position="30"/>
        <end position="99"/>
    </location>
</feature>
<keyword evidence="2" id="KW-0472">Membrane</keyword>
<comment type="caution">
    <text evidence="6">The sequence shown here is derived from an EMBL/GenBank/DDBJ whole genome shotgun (WGS) entry which is preliminary data.</text>
</comment>
<evidence type="ECO:0000313" key="6">
    <source>
        <dbReference type="EMBL" id="KIP52093.1"/>
    </source>
</evidence>
<feature type="domain" description="SpaA-like prealbumin fold" evidence="4">
    <location>
        <begin position="381"/>
        <end position="495"/>
    </location>
</feature>
<dbReference type="SUPFAM" id="SSF63825">
    <property type="entry name" value="YWTD domain"/>
    <property type="match status" value="1"/>
</dbReference>
<reference evidence="6 7" key="1">
    <citation type="submission" date="2015-01" db="EMBL/GenBank/DDBJ databases">
        <title>Draft genome sequence of Leucobacter komagatae strain VKM ST2845.</title>
        <authorList>
            <person name="Karlyshev A.V."/>
            <person name="Kudryashova E.B."/>
        </authorList>
    </citation>
    <scope>NUCLEOTIDE SEQUENCE [LARGE SCALE GENOMIC DNA]</scope>
    <source>
        <strain evidence="6 7">VKM ST2845</strain>
    </source>
</reference>
<dbReference type="EMBL" id="JXSQ01000015">
    <property type="protein sequence ID" value="KIP52093.1"/>
    <property type="molecule type" value="Genomic_DNA"/>
</dbReference>
<protein>
    <submittedName>
        <fullName evidence="6">Uncharacterized protein</fullName>
    </submittedName>
</protein>
<keyword evidence="3" id="KW-0732">Signal</keyword>
<evidence type="ECO:0000259" key="4">
    <source>
        <dbReference type="Pfam" id="PF20674"/>
    </source>
</evidence>